<gene>
    <name evidence="2" type="ORF">CRG98_002435</name>
</gene>
<sequence>MGFHCYSPFPSSHLLPSSKNNNNRRPFSLLFAVCTYLSLGNHCTLNCLAKFIEPSSRKRHQGHEPQFPRLSSPCNPDQITIAAPSSSELLNNTPQSNTSSEMDNGKRGQRRREVKRSLSFGGKWGFWVTVGTRGLPANFHVCNVGITLPCHELTGSSDRFD</sequence>
<evidence type="ECO:0000313" key="3">
    <source>
        <dbReference type="Proteomes" id="UP000233551"/>
    </source>
</evidence>
<keyword evidence="3" id="KW-1185">Reference proteome</keyword>
<proteinExistence type="predicted"/>
<dbReference type="AlphaFoldDB" id="A0A2I0L928"/>
<comment type="caution">
    <text evidence="2">The sequence shown here is derived from an EMBL/GenBank/DDBJ whole genome shotgun (WGS) entry which is preliminary data.</text>
</comment>
<reference evidence="2 3" key="1">
    <citation type="submission" date="2017-11" db="EMBL/GenBank/DDBJ databases">
        <title>De-novo sequencing of pomegranate (Punica granatum L.) genome.</title>
        <authorList>
            <person name="Akparov Z."/>
            <person name="Amiraslanov A."/>
            <person name="Hajiyeva S."/>
            <person name="Abbasov M."/>
            <person name="Kaur K."/>
            <person name="Hamwieh A."/>
            <person name="Solovyev V."/>
            <person name="Salamov A."/>
            <person name="Braich B."/>
            <person name="Kosarev P."/>
            <person name="Mahmoud A."/>
            <person name="Hajiyev E."/>
            <person name="Babayeva S."/>
            <person name="Izzatullayeva V."/>
            <person name="Mammadov A."/>
            <person name="Mammadov A."/>
            <person name="Sharifova S."/>
            <person name="Ojaghi J."/>
            <person name="Eynullazada K."/>
            <person name="Bayramov B."/>
            <person name="Abdulazimova A."/>
            <person name="Shahmuradov I."/>
        </authorList>
    </citation>
    <scope>NUCLEOTIDE SEQUENCE [LARGE SCALE GENOMIC DNA]</scope>
    <source>
        <strain evidence="3">cv. AG2017</strain>
        <tissue evidence="2">Leaf</tissue>
    </source>
</reference>
<evidence type="ECO:0000256" key="1">
    <source>
        <dbReference type="SAM" id="MobiDB-lite"/>
    </source>
</evidence>
<feature type="region of interest" description="Disordered" evidence="1">
    <location>
        <begin position="85"/>
        <end position="114"/>
    </location>
</feature>
<feature type="compositionally biased region" description="Polar residues" evidence="1">
    <location>
        <begin position="85"/>
        <end position="102"/>
    </location>
</feature>
<accession>A0A2I0L928</accession>
<protein>
    <submittedName>
        <fullName evidence="2">Uncharacterized protein</fullName>
    </submittedName>
</protein>
<dbReference type="Proteomes" id="UP000233551">
    <property type="component" value="Unassembled WGS sequence"/>
</dbReference>
<evidence type="ECO:0000313" key="2">
    <source>
        <dbReference type="EMBL" id="PKI77153.1"/>
    </source>
</evidence>
<dbReference type="EMBL" id="PGOL01000104">
    <property type="protein sequence ID" value="PKI77153.1"/>
    <property type="molecule type" value="Genomic_DNA"/>
</dbReference>
<name>A0A2I0L928_PUNGR</name>
<organism evidence="2 3">
    <name type="scientific">Punica granatum</name>
    <name type="common">Pomegranate</name>
    <dbReference type="NCBI Taxonomy" id="22663"/>
    <lineage>
        <taxon>Eukaryota</taxon>
        <taxon>Viridiplantae</taxon>
        <taxon>Streptophyta</taxon>
        <taxon>Embryophyta</taxon>
        <taxon>Tracheophyta</taxon>
        <taxon>Spermatophyta</taxon>
        <taxon>Magnoliopsida</taxon>
        <taxon>eudicotyledons</taxon>
        <taxon>Gunneridae</taxon>
        <taxon>Pentapetalae</taxon>
        <taxon>rosids</taxon>
        <taxon>malvids</taxon>
        <taxon>Myrtales</taxon>
        <taxon>Lythraceae</taxon>
        <taxon>Punica</taxon>
    </lineage>
</organism>